<reference evidence="3" key="1">
    <citation type="journal article" date="2014" name="Int. J. Syst. Evol. Microbiol.">
        <title>Complete genome sequence of Corynebacterium casei LMG S-19264T (=DSM 44701T), isolated from a smear-ripened cheese.</title>
        <authorList>
            <consortium name="US DOE Joint Genome Institute (JGI-PGF)"/>
            <person name="Walter F."/>
            <person name="Albersmeier A."/>
            <person name="Kalinowski J."/>
            <person name="Ruckert C."/>
        </authorList>
    </citation>
    <scope>NUCLEOTIDE SEQUENCE</scope>
    <source>
        <strain evidence="3">CGMCC 1.12785</strain>
    </source>
</reference>
<dbReference type="InterPro" id="IPR011037">
    <property type="entry name" value="Pyrv_Knase-like_insert_dom_sf"/>
</dbReference>
<proteinExistence type="predicted"/>
<comment type="caution">
    <text evidence="3">The sequence shown here is derived from an EMBL/GenBank/DDBJ whole genome shotgun (WGS) entry which is preliminary data.</text>
</comment>
<evidence type="ECO:0000256" key="1">
    <source>
        <dbReference type="SAM" id="MobiDB-lite"/>
    </source>
</evidence>
<dbReference type="AlphaFoldDB" id="A0A8J2TVP7"/>
<organism evidence="3 4">
    <name type="scientific">Sediminivirga luteola</name>
    <dbReference type="NCBI Taxonomy" id="1774748"/>
    <lineage>
        <taxon>Bacteria</taxon>
        <taxon>Bacillati</taxon>
        <taxon>Actinomycetota</taxon>
        <taxon>Actinomycetes</taxon>
        <taxon>Micrococcales</taxon>
        <taxon>Brevibacteriaceae</taxon>
        <taxon>Sediminivirga</taxon>
    </lineage>
</organism>
<dbReference type="EMBL" id="BMFY01000002">
    <property type="protein sequence ID" value="GGA04859.1"/>
    <property type="molecule type" value="Genomic_DNA"/>
</dbReference>
<dbReference type="PROSITE" id="PS51340">
    <property type="entry name" value="MOSC"/>
    <property type="match status" value="1"/>
</dbReference>
<accession>A0A8J2TVP7</accession>
<evidence type="ECO:0000259" key="2">
    <source>
        <dbReference type="PROSITE" id="PS51340"/>
    </source>
</evidence>
<dbReference type="SUPFAM" id="SSF50800">
    <property type="entry name" value="PK beta-barrel domain-like"/>
    <property type="match status" value="1"/>
</dbReference>
<dbReference type="GO" id="GO:0030170">
    <property type="term" value="F:pyridoxal phosphate binding"/>
    <property type="evidence" value="ECO:0007669"/>
    <property type="project" value="InterPro"/>
</dbReference>
<feature type="compositionally biased region" description="Basic and acidic residues" evidence="1">
    <location>
        <begin position="16"/>
        <end position="26"/>
    </location>
</feature>
<feature type="domain" description="MOSC" evidence="2">
    <location>
        <begin position="33"/>
        <end position="169"/>
    </location>
</feature>
<keyword evidence="4" id="KW-1185">Reference proteome</keyword>
<evidence type="ECO:0000313" key="4">
    <source>
        <dbReference type="Proteomes" id="UP000616114"/>
    </source>
</evidence>
<dbReference type="Proteomes" id="UP000616114">
    <property type="component" value="Unassembled WGS sequence"/>
</dbReference>
<sequence>MTGRLLSLNVGTARPDPARPGEHTGITKERVPRAVVAAPGVAKGPSGVAGDFIGDVAHHGGDLQAVYAYAAEDYAFWSGELGEAVPHGTFGENLTTAGLDPSHALIGERWTLGPVVLEVTGPRVPCATFAKRMGVRGWVKRFTAENRTGAYFRVLEPGTIEAGSPVEVERPGGHTITVDRVFLALMGDLEAADACLDAGVLPEAIAQKIARKAARRRR</sequence>
<name>A0A8J2TVP7_9MICO</name>
<gene>
    <name evidence="3" type="ORF">GCM10011333_04370</name>
</gene>
<dbReference type="Gene3D" id="2.40.33.20">
    <property type="entry name" value="PK beta-barrel domain-like"/>
    <property type="match status" value="1"/>
</dbReference>
<dbReference type="InterPro" id="IPR005302">
    <property type="entry name" value="MoCF_Sase_C"/>
</dbReference>
<feature type="region of interest" description="Disordered" evidence="1">
    <location>
        <begin position="1"/>
        <end position="26"/>
    </location>
</feature>
<dbReference type="Pfam" id="PF03473">
    <property type="entry name" value="MOSC"/>
    <property type="match status" value="1"/>
</dbReference>
<dbReference type="InterPro" id="IPR052353">
    <property type="entry name" value="Benzoxazolinone_Detox_Enz"/>
</dbReference>
<dbReference type="RefSeq" id="WP_188549290.1">
    <property type="nucleotide sequence ID" value="NZ_BMFY01000002.1"/>
</dbReference>
<reference evidence="3" key="2">
    <citation type="submission" date="2020-09" db="EMBL/GenBank/DDBJ databases">
        <authorList>
            <person name="Sun Q."/>
            <person name="Zhou Y."/>
        </authorList>
    </citation>
    <scope>NUCLEOTIDE SEQUENCE</scope>
    <source>
        <strain evidence="3">CGMCC 1.12785</strain>
    </source>
</reference>
<evidence type="ECO:0000313" key="3">
    <source>
        <dbReference type="EMBL" id="GGA04859.1"/>
    </source>
</evidence>
<protein>
    <submittedName>
        <fullName evidence="3">Sulfurase</fullName>
    </submittedName>
</protein>
<dbReference type="PANTHER" id="PTHR30212:SF2">
    <property type="entry name" value="PROTEIN YIIM"/>
    <property type="match status" value="1"/>
</dbReference>
<dbReference type="PANTHER" id="PTHR30212">
    <property type="entry name" value="PROTEIN YIIM"/>
    <property type="match status" value="1"/>
</dbReference>
<dbReference type="GO" id="GO:0003824">
    <property type="term" value="F:catalytic activity"/>
    <property type="evidence" value="ECO:0007669"/>
    <property type="project" value="InterPro"/>
</dbReference>
<dbReference type="GO" id="GO:0030151">
    <property type="term" value="F:molybdenum ion binding"/>
    <property type="evidence" value="ECO:0007669"/>
    <property type="project" value="InterPro"/>
</dbReference>